<dbReference type="RefSeq" id="XP_022256958.1">
    <property type="nucleotide sequence ID" value="XM_022401250.1"/>
</dbReference>
<accession>A0ABM1TM52</accession>
<gene>
    <name evidence="2" type="primary">LOC106472705</name>
</gene>
<dbReference type="Proteomes" id="UP000694941">
    <property type="component" value="Unplaced"/>
</dbReference>
<protein>
    <submittedName>
        <fullName evidence="2">Docking protein 4-like</fullName>
    </submittedName>
</protein>
<evidence type="ECO:0000313" key="1">
    <source>
        <dbReference type="Proteomes" id="UP000694941"/>
    </source>
</evidence>
<proteinExistence type="predicted"/>
<evidence type="ECO:0000313" key="2">
    <source>
        <dbReference type="RefSeq" id="XP_022256958.1"/>
    </source>
</evidence>
<reference evidence="2" key="1">
    <citation type="submission" date="2025-08" db="UniProtKB">
        <authorList>
            <consortium name="RefSeq"/>
        </authorList>
    </citation>
    <scope>IDENTIFICATION</scope>
    <source>
        <tissue evidence="2">Muscle</tissue>
    </source>
</reference>
<keyword evidence="1" id="KW-1185">Reference proteome</keyword>
<sequence length="141" mass="15768">MFVFHTLEGEKIYRKIHQATLAIAEAHHRLYKQAKEKVPEGTHKNQDGFCLQNAPTYSPISMVNVAGGATYSVTHDTESPVHRVDAQETDLVEHAAVTEDKQNPEEKSEMDIVEGLKWTGNQGATSKCSLRSHLLQCESHQ</sequence>
<name>A0ABM1TM52_LIMPO</name>
<organism evidence="1 2">
    <name type="scientific">Limulus polyphemus</name>
    <name type="common">Atlantic horseshoe crab</name>
    <dbReference type="NCBI Taxonomy" id="6850"/>
    <lineage>
        <taxon>Eukaryota</taxon>
        <taxon>Metazoa</taxon>
        <taxon>Ecdysozoa</taxon>
        <taxon>Arthropoda</taxon>
        <taxon>Chelicerata</taxon>
        <taxon>Merostomata</taxon>
        <taxon>Xiphosura</taxon>
        <taxon>Limulidae</taxon>
        <taxon>Limulus</taxon>
    </lineage>
</organism>
<dbReference type="GeneID" id="106472705"/>